<accession>A0ABC8KRR5</accession>
<protein>
    <submittedName>
        <fullName evidence="1">Uncharacterized protein</fullName>
    </submittedName>
</protein>
<proteinExistence type="predicted"/>
<reference evidence="1 2" key="1">
    <citation type="submission" date="2022-03" db="EMBL/GenBank/DDBJ databases">
        <authorList>
            <person name="Macdonald S."/>
            <person name="Ahmed S."/>
            <person name="Newling K."/>
        </authorList>
    </citation>
    <scope>NUCLEOTIDE SEQUENCE [LARGE SCALE GENOMIC DNA]</scope>
</reference>
<dbReference type="Proteomes" id="UP001642260">
    <property type="component" value="Unassembled WGS sequence"/>
</dbReference>
<gene>
    <name evidence="1" type="ORF">ERUC_LOCUS24633</name>
</gene>
<comment type="caution">
    <text evidence="1">The sequence shown here is derived from an EMBL/GenBank/DDBJ whole genome shotgun (WGS) entry which is preliminary data.</text>
</comment>
<dbReference type="AlphaFoldDB" id="A0ABC8KRR5"/>
<organism evidence="1 2">
    <name type="scientific">Eruca vesicaria subsp. sativa</name>
    <name type="common">Garden rocket</name>
    <name type="synonym">Eruca sativa</name>
    <dbReference type="NCBI Taxonomy" id="29727"/>
    <lineage>
        <taxon>Eukaryota</taxon>
        <taxon>Viridiplantae</taxon>
        <taxon>Streptophyta</taxon>
        <taxon>Embryophyta</taxon>
        <taxon>Tracheophyta</taxon>
        <taxon>Spermatophyta</taxon>
        <taxon>Magnoliopsida</taxon>
        <taxon>eudicotyledons</taxon>
        <taxon>Gunneridae</taxon>
        <taxon>Pentapetalae</taxon>
        <taxon>rosids</taxon>
        <taxon>malvids</taxon>
        <taxon>Brassicales</taxon>
        <taxon>Brassicaceae</taxon>
        <taxon>Brassiceae</taxon>
        <taxon>Eruca</taxon>
    </lineage>
</organism>
<sequence length="78" mass="8553">MWLDLLMVDVNATMMHASINASHVGVFRAKLTAGNINESVTLSFFDAEAVAFHHRLDKMRIDPKVIVATSINPKMVGG</sequence>
<evidence type="ECO:0000313" key="1">
    <source>
        <dbReference type="EMBL" id="CAH8358877.1"/>
    </source>
</evidence>
<dbReference type="EMBL" id="CAKOAT010255154">
    <property type="protein sequence ID" value="CAH8358877.1"/>
    <property type="molecule type" value="Genomic_DNA"/>
</dbReference>
<keyword evidence="2" id="KW-1185">Reference proteome</keyword>
<evidence type="ECO:0000313" key="2">
    <source>
        <dbReference type="Proteomes" id="UP001642260"/>
    </source>
</evidence>
<name>A0ABC8KRR5_ERUVS</name>